<evidence type="ECO:0000313" key="2">
    <source>
        <dbReference type="EMBL" id="MDN3705806.1"/>
    </source>
</evidence>
<name>A0ABT8CNR6_9FLAO</name>
<keyword evidence="3" id="KW-1185">Reference proteome</keyword>
<dbReference type="Pfam" id="PF15569">
    <property type="entry name" value="Imm40"/>
    <property type="match status" value="1"/>
</dbReference>
<proteinExistence type="predicted"/>
<dbReference type="Proteomes" id="UP001242368">
    <property type="component" value="Unassembled WGS sequence"/>
</dbReference>
<comment type="caution">
    <text evidence="2">The sequence shown here is derived from an EMBL/GenBank/DDBJ whole genome shotgun (WGS) entry which is preliminary data.</text>
</comment>
<dbReference type="EMBL" id="JAUFQU010000001">
    <property type="protein sequence ID" value="MDN3705806.1"/>
    <property type="molecule type" value="Genomic_DNA"/>
</dbReference>
<protein>
    <submittedName>
        <fullName evidence="2">Imm40 family immunity protein</fullName>
    </submittedName>
</protein>
<feature type="domain" description="Immunity protein 40" evidence="1">
    <location>
        <begin position="19"/>
        <end position="110"/>
    </location>
</feature>
<sequence>MNNIVWSNKVDEILSNGISLKPIGVKNWALPQEEAIQALSQFIDLQIPILGGDVCEFVSGTIQYNYDNWYCDRLPNESHLDFVNRSIRKAREYIEHYNISEPNKIFFAFVPEV</sequence>
<accession>A0ABT8CNR6</accession>
<evidence type="ECO:0000259" key="1">
    <source>
        <dbReference type="Pfam" id="PF15569"/>
    </source>
</evidence>
<dbReference type="RefSeq" id="WP_290361955.1">
    <property type="nucleotide sequence ID" value="NZ_JAUFQU010000001.1"/>
</dbReference>
<dbReference type="InterPro" id="IPR029080">
    <property type="entry name" value="Imm40"/>
</dbReference>
<evidence type="ECO:0000313" key="3">
    <source>
        <dbReference type="Proteomes" id="UP001242368"/>
    </source>
</evidence>
<organism evidence="2 3">
    <name type="scientific">Paenimyroides ceti</name>
    <dbReference type="NCBI Taxonomy" id="395087"/>
    <lineage>
        <taxon>Bacteria</taxon>
        <taxon>Pseudomonadati</taxon>
        <taxon>Bacteroidota</taxon>
        <taxon>Flavobacteriia</taxon>
        <taxon>Flavobacteriales</taxon>
        <taxon>Flavobacteriaceae</taxon>
        <taxon>Paenimyroides</taxon>
    </lineage>
</organism>
<reference evidence="3" key="1">
    <citation type="journal article" date="2019" name="Int. J. Syst. Evol. Microbiol.">
        <title>The Global Catalogue of Microorganisms (GCM) 10K type strain sequencing project: providing services to taxonomists for standard genome sequencing and annotation.</title>
        <authorList>
            <consortium name="The Broad Institute Genomics Platform"/>
            <consortium name="The Broad Institute Genome Sequencing Center for Infectious Disease"/>
            <person name="Wu L."/>
            <person name="Ma J."/>
        </authorList>
    </citation>
    <scope>NUCLEOTIDE SEQUENCE [LARGE SCALE GENOMIC DNA]</scope>
    <source>
        <strain evidence="3">CECT 7184</strain>
    </source>
</reference>
<gene>
    <name evidence="2" type="primary">imm40</name>
    <name evidence="2" type="ORF">QW060_01545</name>
</gene>